<gene>
    <name evidence="3" type="ORF">MCOR_30490</name>
</gene>
<dbReference type="SUPFAM" id="SSF56436">
    <property type="entry name" value="C-type lectin-like"/>
    <property type="match status" value="1"/>
</dbReference>
<dbReference type="PROSITE" id="PS50041">
    <property type="entry name" value="C_TYPE_LECTIN_2"/>
    <property type="match status" value="1"/>
</dbReference>
<proteinExistence type="predicted"/>
<dbReference type="OrthoDB" id="6285913at2759"/>
<evidence type="ECO:0000259" key="2">
    <source>
        <dbReference type="PROSITE" id="PS50041"/>
    </source>
</evidence>
<organism evidence="3 4">
    <name type="scientific">Mytilus coruscus</name>
    <name type="common">Sea mussel</name>
    <dbReference type="NCBI Taxonomy" id="42192"/>
    <lineage>
        <taxon>Eukaryota</taxon>
        <taxon>Metazoa</taxon>
        <taxon>Spiralia</taxon>
        <taxon>Lophotrochozoa</taxon>
        <taxon>Mollusca</taxon>
        <taxon>Bivalvia</taxon>
        <taxon>Autobranchia</taxon>
        <taxon>Pteriomorphia</taxon>
        <taxon>Mytilida</taxon>
        <taxon>Mytiloidea</taxon>
        <taxon>Mytilidae</taxon>
        <taxon>Mytilinae</taxon>
        <taxon>Mytilus</taxon>
    </lineage>
</organism>
<dbReference type="Pfam" id="PF00059">
    <property type="entry name" value="Lectin_C"/>
    <property type="match status" value="1"/>
</dbReference>
<dbReference type="Gene3D" id="3.10.100.10">
    <property type="entry name" value="Mannose-Binding Protein A, subunit A"/>
    <property type="match status" value="1"/>
</dbReference>
<accession>A0A6J8CHC5</accession>
<dbReference type="InterPro" id="IPR016187">
    <property type="entry name" value="CTDL_fold"/>
</dbReference>
<evidence type="ECO:0000256" key="1">
    <source>
        <dbReference type="ARBA" id="ARBA00023157"/>
    </source>
</evidence>
<reference evidence="3 4" key="1">
    <citation type="submission" date="2020-06" db="EMBL/GenBank/DDBJ databases">
        <authorList>
            <person name="Li R."/>
            <person name="Bekaert M."/>
        </authorList>
    </citation>
    <scope>NUCLEOTIDE SEQUENCE [LARGE SCALE GENOMIC DNA]</scope>
    <source>
        <strain evidence="4">wild</strain>
    </source>
</reference>
<feature type="domain" description="C-type lectin" evidence="2">
    <location>
        <begin position="39"/>
        <end position="161"/>
    </location>
</feature>
<dbReference type="InterPro" id="IPR018378">
    <property type="entry name" value="C-type_lectin_CS"/>
</dbReference>
<dbReference type="Proteomes" id="UP000507470">
    <property type="component" value="Unassembled WGS sequence"/>
</dbReference>
<keyword evidence="1" id="KW-1015">Disulfide bond</keyword>
<dbReference type="AlphaFoldDB" id="A0A6J8CHC5"/>
<evidence type="ECO:0000313" key="3">
    <source>
        <dbReference type="EMBL" id="CAC5395868.1"/>
    </source>
</evidence>
<protein>
    <recommendedName>
        <fullName evidence="2">C-type lectin domain-containing protein</fullName>
    </recommendedName>
</protein>
<dbReference type="InterPro" id="IPR050111">
    <property type="entry name" value="C-type_lectin/snaclec_domain"/>
</dbReference>
<dbReference type="InterPro" id="IPR016186">
    <property type="entry name" value="C-type_lectin-like/link_sf"/>
</dbReference>
<dbReference type="EMBL" id="CACVKT020005595">
    <property type="protein sequence ID" value="CAC5395868.1"/>
    <property type="molecule type" value="Genomic_DNA"/>
</dbReference>
<sequence>MQLGNGFLMQPFLFDVHHENSSGKALVLTPDCQKNWILHGNSCYLLSTQKSAWSFAVNVCRIYGGTLAVVNSVEENKFLNQTILQKTGGSTNESYWLDGTDFESEGTWKWSSTKQEMAYKNFYPGQPDDQSGNEDCLAISTAHDGQWADMHCYEKLFSICEK</sequence>
<dbReference type="CDD" id="cd00037">
    <property type="entry name" value="CLECT"/>
    <property type="match status" value="1"/>
</dbReference>
<dbReference type="SMART" id="SM00034">
    <property type="entry name" value="CLECT"/>
    <property type="match status" value="1"/>
</dbReference>
<dbReference type="PROSITE" id="PS00615">
    <property type="entry name" value="C_TYPE_LECTIN_1"/>
    <property type="match status" value="1"/>
</dbReference>
<evidence type="ECO:0000313" key="4">
    <source>
        <dbReference type="Proteomes" id="UP000507470"/>
    </source>
</evidence>
<name>A0A6J8CHC5_MYTCO</name>
<dbReference type="InterPro" id="IPR001304">
    <property type="entry name" value="C-type_lectin-like"/>
</dbReference>
<dbReference type="PANTHER" id="PTHR22803">
    <property type="entry name" value="MANNOSE, PHOSPHOLIPASE, LECTIN RECEPTOR RELATED"/>
    <property type="match status" value="1"/>
</dbReference>
<keyword evidence="4" id="KW-1185">Reference proteome</keyword>